<keyword evidence="3" id="KW-0677">Repeat</keyword>
<sequence length="268" mass="29821">MAAIKRWAEEFMDTIPCEECHGTRLRKEALYFKIADKNIAELSALDITDLLAWFKSLPEHLSTKQRKIAEEIIKEITTRLQFLIDVGLTYLALNRSSKSLSGGEAQRIRLATQIGSQLTGVLYILDEPSIGLHQRDNKRLINSLKSLRDIGNSVIVVEHDEEMIQEADYVVDIGPKAGVNGGDIIFQGTPKELLKANTITADYMSGRKKIEIPTQRRKGNGKEIILKGCTGNNLKNITVKFPLGVMIGVTGVSEVANQHLLTRHCILS</sequence>
<keyword evidence="10" id="KW-0234">DNA repair</keyword>
<evidence type="ECO:0000256" key="8">
    <source>
        <dbReference type="ARBA" id="ARBA00022881"/>
    </source>
</evidence>
<gene>
    <name evidence="14" type="primary">uvrA_2</name>
    <name evidence="14" type="ORF">NCTC11546_00021</name>
</gene>
<dbReference type="PANTHER" id="PTHR43152">
    <property type="entry name" value="UVRABC SYSTEM PROTEIN A"/>
    <property type="match status" value="1"/>
</dbReference>
<evidence type="ECO:0000256" key="7">
    <source>
        <dbReference type="ARBA" id="ARBA00022840"/>
    </source>
</evidence>
<dbReference type="Gene3D" id="1.10.8.280">
    <property type="entry name" value="ABC transporter ATPase domain-like"/>
    <property type="match status" value="1"/>
</dbReference>
<accession>A0A2X1H408</accession>
<dbReference type="GO" id="GO:0004518">
    <property type="term" value="F:nuclease activity"/>
    <property type="evidence" value="ECO:0007669"/>
    <property type="project" value="UniProtKB-KW"/>
</dbReference>
<keyword evidence="9" id="KW-0238">DNA-binding</keyword>
<evidence type="ECO:0000256" key="6">
    <source>
        <dbReference type="ARBA" id="ARBA00022769"/>
    </source>
</evidence>
<comment type="subcellular location">
    <subcellularLocation>
        <location evidence="1">Cytoplasm</location>
    </subcellularLocation>
</comment>
<dbReference type="AlphaFoldDB" id="A0A2X1H408"/>
<keyword evidence="4" id="KW-0547">Nucleotide-binding</keyword>
<dbReference type="PANTHER" id="PTHR43152:SF3">
    <property type="entry name" value="UVRABC SYSTEM PROTEIN A"/>
    <property type="match status" value="1"/>
</dbReference>
<dbReference type="GO" id="GO:0006281">
    <property type="term" value="P:DNA repair"/>
    <property type="evidence" value="ECO:0007669"/>
    <property type="project" value="UniProtKB-KW"/>
</dbReference>
<evidence type="ECO:0000256" key="13">
    <source>
        <dbReference type="ARBA" id="ARBA00042156"/>
    </source>
</evidence>
<dbReference type="InterPro" id="IPR027417">
    <property type="entry name" value="P-loop_NTPase"/>
</dbReference>
<keyword evidence="5" id="KW-0227">DNA damage</keyword>
<reference evidence="14 15" key="1">
    <citation type="submission" date="2018-06" db="EMBL/GenBank/DDBJ databases">
        <authorList>
            <consortium name="Pathogen Informatics"/>
            <person name="Doyle S."/>
        </authorList>
    </citation>
    <scope>NUCLEOTIDE SEQUENCE [LARGE SCALE GENOMIC DNA]</scope>
    <source>
        <strain evidence="14 15">NCTC11546</strain>
    </source>
</reference>
<proteinExistence type="inferred from homology"/>
<evidence type="ECO:0000256" key="4">
    <source>
        <dbReference type="ARBA" id="ARBA00022741"/>
    </source>
</evidence>
<dbReference type="EMBL" id="UARG01000004">
    <property type="protein sequence ID" value="SPV25429.1"/>
    <property type="molecule type" value="Genomic_DNA"/>
</dbReference>
<evidence type="ECO:0000313" key="15">
    <source>
        <dbReference type="Proteomes" id="UP000249891"/>
    </source>
</evidence>
<evidence type="ECO:0000256" key="2">
    <source>
        <dbReference type="ARBA" id="ARBA00022490"/>
    </source>
</evidence>
<keyword evidence="7" id="KW-0067">ATP-binding</keyword>
<dbReference type="SUPFAM" id="SSF52540">
    <property type="entry name" value="P-loop containing nucleoside triphosphate hydrolases"/>
    <property type="match status" value="1"/>
</dbReference>
<comment type="similarity">
    <text evidence="11">Belongs to the ABC transporter superfamily. UvrA family.</text>
</comment>
<keyword evidence="8" id="KW-0267">Excision nuclease</keyword>
<protein>
    <recommendedName>
        <fullName evidence="12">UvrABC system protein A</fullName>
    </recommendedName>
    <alternativeName>
        <fullName evidence="13">Excinuclease ABC subunit A</fullName>
    </alternativeName>
</protein>
<evidence type="ECO:0000256" key="10">
    <source>
        <dbReference type="ARBA" id="ARBA00023204"/>
    </source>
</evidence>
<evidence type="ECO:0000256" key="9">
    <source>
        <dbReference type="ARBA" id="ARBA00023125"/>
    </source>
</evidence>
<dbReference type="GO" id="GO:0005737">
    <property type="term" value="C:cytoplasm"/>
    <property type="evidence" value="ECO:0007669"/>
    <property type="project" value="UniProtKB-SubCell"/>
</dbReference>
<evidence type="ECO:0000256" key="5">
    <source>
        <dbReference type="ARBA" id="ARBA00022763"/>
    </source>
</evidence>
<dbReference type="Proteomes" id="UP000249891">
    <property type="component" value="Unassembled WGS sequence"/>
</dbReference>
<keyword evidence="6" id="KW-0228">DNA excision</keyword>
<evidence type="ECO:0000256" key="3">
    <source>
        <dbReference type="ARBA" id="ARBA00022737"/>
    </source>
</evidence>
<evidence type="ECO:0000256" key="1">
    <source>
        <dbReference type="ARBA" id="ARBA00004496"/>
    </source>
</evidence>
<organism evidence="14 15">
    <name type="scientific">Capnocytophaga ochracea</name>
    <dbReference type="NCBI Taxonomy" id="1018"/>
    <lineage>
        <taxon>Bacteria</taxon>
        <taxon>Pseudomonadati</taxon>
        <taxon>Bacteroidota</taxon>
        <taxon>Flavobacteriia</taxon>
        <taxon>Flavobacteriales</taxon>
        <taxon>Flavobacteriaceae</taxon>
        <taxon>Capnocytophaga</taxon>
    </lineage>
</organism>
<evidence type="ECO:0000256" key="11">
    <source>
        <dbReference type="ARBA" id="ARBA00038000"/>
    </source>
</evidence>
<dbReference type="Gene3D" id="3.40.50.300">
    <property type="entry name" value="P-loop containing nucleotide triphosphate hydrolases"/>
    <property type="match status" value="2"/>
</dbReference>
<keyword evidence="2" id="KW-0963">Cytoplasm</keyword>
<dbReference type="GO" id="GO:0005524">
    <property type="term" value="F:ATP binding"/>
    <property type="evidence" value="ECO:0007669"/>
    <property type="project" value="UniProtKB-KW"/>
</dbReference>
<evidence type="ECO:0000256" key="12">
    <source>
        <dbReference type="ARBA" id="ARBA00039316"/>
    </source>
</evidence>
<dbReference type="GO" id="GO:0003677">
    <property type="term" value="F:DNA binding"/>
    <property type="evidence" value="ECO:0007669"/>
    <property type="project" value="UniProtKB-KW"/>
</dbReference>
<name>A0A2X1H408_CAPOC</name>
<dbReference type="FunFam" id="3.40.50.300:FF:000272">
    <property type="entry name" value="UvrABC system protein A"/>
    <property type="match status" value="1"/>
</dbReference>
<evidence type="ECO:0000313" key="14">
    <source>
        <dbReference type="EMBL" id="SPV25429.1"/>
    </source>
</evidence>
<dbReference type="Gene3D" id="1.20.1580.10">
    <property type="entry name" value="ABC transporter ATPase like domain"/>
    <property type="match status" value="1"/>
</dbReference>